<name>A6JWF8_RAT</name>
<organism evidence="1 2">
    <name type="scientific">Rattus norvegicus</name>
    <name type="common">Rat</name>
    <dbReference type="NCBI Taxonomy" id="10116"/>
    <lineage>
        <taxon>Eukaryota</taxon>
        <taxon>Metazoa</taxon>
        <taxon>Chordata</taxon>
        <taxon>Craniata</taxon>
        <taxon>Vertebrata</taxon>
        <taxon>Euteleostomi</taxon>
        <taxon>Mammalia</taxon>
        <taxon>Eutheria</taxon>
        <taxon>Euarchontoglires</taxon>
        <taxon>Glires</taxon>
        <taxon>Rodentia</taxon>
        <taxon>Myomorpha</taxon>
        <taxon>Muroidea</taxon>
        <taxon>Muridae</taxon>
        <taxon>Murinae</taxon>
        <taxon>Rattus</taxon>
    </lineage>
</organism>
<reference evidence="2" key="1">
    <citation type="submission" date="2005-09" db="EMBL/GenBank/DDBJ databases">
        <authorList>
            <person name="Mural R.J."/>
            <person name="Li P.W."/>
            <person name="Adams M.D."/>
            <person name="Amanatides P.G."/>
            <person name="Baden-Tillson H."/>
            <person name="Barnstead M."/>
            <person name="Chin S.H."/>
            <person name="Dew I."/>
            <person name="Evans C.A."/>
            <person name="Ferriera S."/>
            <person name="Flanigan M."/>
            <person name="Fosler C."/>
            <person name="Glodek A."/>
            <person name="Gu Z."/>
            <person name="Holt R.A."/>
            <person name="Jennings D."/>
            <person name="Kraft C.L."/>
            <person name="Lu F."/>
            <person name="Nguyen T."/>
            <person name="Nusskern D.R."/>
            <person name="Pfannkoch C.M."/>
            <person name="Sitter C."/>
            <person name="Sutton G.G."/>
            <person name="Venter J.C."/>
            <person name="Wang Z."/>
            <person name="Woodage T."/>
            <person name="Zheng X.H."/>
            <person name="Zhong F."/>
        </authorList>
    </citation>
    <scope>NUCLEOTIDE SEQUENCE [LARGE SCALE GENOMIC DNA]</scope>
    <source>
        <strain>BN</strain>
        <strain evidence="2">Sprague-Dawley</strain>
    </source>
</reference>
<dbReference type="EMBL" id="CH474004">
    <property type="protein sequence ID" value="EDL75566.1"/>
    <property type="molecule type" value="Genomic_DNA"/>
</dbReference>
<gene>
    <name evidence="1" type="ORF">rCG_23820</name>
</gene>
<accession>A6JWF8</accession>
<dbReference type="Proteomes" id="UP000234681">
    <property type="component" value="Chromosome 9"/>
</dbReference>
<evidence type="ECO:0000313" key="2">
    <source>
        <dbReference type="Proteomes" id="UP000234681"/>
    </source>
</evidence>
<dbReference type="AlphaFoldDB" id="A6JWF8"/>
<evidence type="ECO:0000313" key="1">
    <source>
        <dbReference type="EMBL" id="EDL75566.1"/>
    </source>
</evidence>
<protein>
    <submittedName>
        <fullName evidence="1">RCG23820</fullName>
    </submittedName>
</protein>
<sequence length="192" mass="21316">MLTLITVPNPLWKCLLGAAFSTKERESQGIGVLSPPTCTRSQVLAQVSRRFWNLPLQSMSHVGWVNIFHRACQGIYSCRGSWGLPLLSLTAPREISLWKDKGPYWLSLMCGKCCQGEVDKSMHPSVRHCRSPVVPYCAQLPVRSYIPLSHGFNSFCGDTKGEDPPCSVPQFLLGDLEPNPAPFSVSRIKTVK</sequence>
<proteinExistence type="predicted"/>